<evidence type="ECO:0000313" key="1">
    <source>
        <dbReference type="EMBL" id="KIC71290.1"/>
    </source>
</evidence>
<reference evidence="1 2" key="1">
    <citation type="journal article" date="2014" name="Mol. Biol. Evol.">
        <title>Massive expansion of Ubiquitination-related gene families within the Chlamydiae.</title>
        <authorList>
            <person name="Domman D."/>
            <person name="Collingro A."/>
            <person name="Lagkouvardos I."/>
            <person name="Gehre L."/>
            <person name="Weinmaier T."/>
            <person name="Rattei T."/>
            <person name="Subtil A."/>
            <person name="Horn M."/>
        </authorList>
    </citation>
    <scope>NUCLEOTIDE SEQUENCE [LARGE SCALE GENOMIC DNA]</scope>
    <source>
        <strain evidence="1 2">EI2</strain>
    </source>
</reference>
<dbReference type="AlphaFoldDB" id="A0A0C1JIS6"/>
<dbReference type="RefSeq" id="WP_011175808.1">
    <property type="nucleotide sequence ID" value="NZ_JSAN01000098.1"/>
</dbReference>
<organism evidence="1 2">
    <name type="scientific">Candidatus Protochlamydia amoebophila</name>
    <dbReference type="NCBI Taxonomy" id="362787"/>
    <lineage>
        <taxon>Bacteria</taxon>
        <taxon>Pseudomonadati</taxon>
        <taxon>Chlamydiota</taxon>
        <taxon>Chlamydiia</taxon>
        <taxon>Parachlamydiales</taxon>
        <taxon>Parachlamydiaceae</taxon>
        <taxon>Candidatus Protochlamydia</taxon>
    </lineage>
</organism>
<gene>
    <name evidence="1" type="ORF">DB44_DZ00030</name>
</gene>
<dbReference type="PATRIC" id="fig|362787.3.peg.1539"/>
<sequence>MKESQSKSYDQFLHPYVFILKEGKKIQDDFLDYSLLLLQVNLADVIPSPKHVFKSSKSTTQLLKK</sequence>
<dbReference type="Proteomes" id="UP000031465">
    <property type="component" value="Unassembled WGS sequence"/>
</dbReference>
<proteinExistence type="predicted"/>
<protein>
    <submittedName>
        <fullName evidence="1">Uncharacterized protein</fullName>
    </submittedName>
</protein>
<evidence type="ECO:0000313" key="2">
    <source>
        <dbReference type="Proteomes" id="UP000031465"/>
    </source>
</evidence>
<dbReference type="EMBL" id="JSAN01000098">
    <property type="protein sequence ID" value="KIC71290.1"/>
    <property type="molecule type" value="Genomic_DNA"/>
</dbReference>
<accession>A0A0C1JIS6</accession>
<comment type="caution">
    <text evidence="1">The sequence shown here is derived from an EMBL/GenBank/DDBJ whole genome shotgun (WGS) entry which is preliminary data.</text>
</comment>
<name>A0A0C1JIS6_9BACT</name>